<reference evidence="1 2" key="1">
    <citation type="submission" date="2018-06" db="EMBL/GenBank/DDBJ databases">
        <title>Genomic Encyclopedia of Type Strains, Phase IV (KMG-IV): sequencing the most valuable type-strain genomes for metagenomic binning, comparative biology and taxonomic classification.</title>
        <authorList>
            <person name="Goeker M."/>
        </authorList>
    </citation>
    <scope>NUCLEOTIDE SEQUENCE [LARGE SCALE GENOMIC DNA]</scope>
    <source>
        <strain evidence="1 2">DSM 25532</strain>
    </source>
</reference>
<keyword evidence="2" id="KW-1185">Reference proteome</keyword>
<gene>
    <name evidence="1" type="ORF">DES53_101780</name>
</gene>
<dbReference type="AlphaFoldDB" id="A0A366HVR8"/>
<evidence type="ECO:0000313" key="2">
    <source>
        <dbReference type="Proteomes" id="UP000253426"/>
    </source>
</evidence>
<dbReference type="EMBL" id="QNRR01000001">
    <property type="protein sequence ID" value="RBP47980.1"/>
    <property type="molecule type" value="Genomic_DNA"/>
</dbReference>
<organism evidence="1 2">
    <name type="scientific">Roseimicrobium gellanilyticum</name>
    <dbReference type="NCBI Taxonomy" id="748857"/>
    <lineage>
        <taxon>Bacteria</taxon>
        <taxon>Pseudomonadati</taxon>
        <taxon>Verrucomicrobiota</taxon>
        <taxon>Verrucomicrobiia</taxon>
        <taxon>Verrucomicrobiales</taxon>
        <taxon>Verrucomicrobiaceae</taxon>
        <taxon>Roseimicrobium</taxon>
    </lineage>
</organism>
<sequence>MKPSMSQPWVVLPLLHVVVSATIVLPALNVRGEQPAIDPLFPLLPSAVMKRAFPTTATTTSENSTAASRSEALRLTLRTMTLPASFAVRKDHGIHQLHKMIEDRPHMGQFLTYPSRRLDIVTVDDSIASWVIERFEGKHAGQPIFWKPTSHAADNLDAAQRYPSYWDGGCNGEPLSITIRDVSDPNLPTATHFEHAWSCLFFELLNAENLPNVNDLQMQIFSRSSIAREDYIKECARLEWSVFQKLEKVRKEVWIPWCKSHEFPHDPKVWRMRHADDFEAWYAAYTDPDGYPFSVYGPHYDAMRRWEGQINEWLKFKSGAQEEKAVPLLQLRPFAPDPMKGL</sequence>
<accession>A0A366HVR8</accession>
<evidence type="ECO:0000313" key="1">
    <source>
        <dbReference type="EMBL" id="RBP47980.1"/>
    </source>
</evidence>
<comment type="caution">
    <text evidence="1">The sequence shown here is derived from an EMBL/GenBank/DDBJ whole genome shotgun (WGS) entry which is preliminary data.</text>
</comment>
<name>A0A366HVR8_9BACT</name>
<dbReference type="Proteomes" id="UP000253426">
    <property type="component" value="Unassembled WGS sequence"/>
</dbReference>
<protein>
    <submittedName>
        <fullName evidence="1">Uncharacterized protein</fullName>
    </submittedName>
</protein>
<proteinExistence type="predicted"/>
<dbReference type="OrthoDB" id="191436at2"/>